<gene>
    <name evidence="2" type="ORF">OEIGOIKO_00852</name>
</gene>
<evidence type="ECO:0000313" key="2">
    <source>
        <dbReference type="EMBL" id="GCD33133.1"/>
    </source>
</evidence>
<accession>A0A7U9KQX6</accession>
<dbReference type="GO" id="GO:0005737">
    <property type="term" value="C:cytoplasm"/>
    <property type="evidence" value="ECO:0007669"/>
    <property type="project" value="TreeGrafter"/>
</dbReference>
<comment type="caution">
    <text evidence="2">The sequence shown here is derived from an EMBL/GenBank/DDBJ whole genome shotgun (WGS) entry which is preliminary data.</text>
</comment>
<dbReference type="SUPFAM" id="SSF51905">
    <property type="entry name" value="FAD/NAD(P)-binding domain"/>
    <property type="match status" value="1"/>
</dbReference>
<reference evidence="2 3" key="1">
    <citation type="submission" date="2018-11" db="EMBL/GenBank/DDBJ databases">
        <title>Whole genome sequence of Streptomyces chrestomyceticus NBRC 13444(T).</title>
        <authorList>
            <person name="Komaki H."/>
            <person name="Tamura T."/>
        </authorList>
    </citation>
    <scope>NUCLEOTIDE SEQUENCE [LARGE SCALE GENOMIC DNA]</scope>
    <source>
        <strain evidence="2 3">NBRC 13444</strain>
    </source>
</reference>
<evidence type="ECO:0000313" key="3">
    <source>
        <dbReference type="Proteomes" id="UP000287830"/>
    </source>
</evidence>
<dbReference type="InterPro" id="IPR036188">
    <property type="entry name" value="FAD/NAD-bd_sf"/>
</dbReference>
<feature type="domain" description="FAD dependent oxidoreductase" evidence="1">
    <location>
        <begin position="32"/>
        <end position="388"/>
    </location>
</feature>
<dbReference type="PANTHER" id="PTHR13847">
    <property type="entry name" value="SARCOSINE DEHYDROGENASE-RELATED"/>
    <property type="match status" value="1"/>
</dbReference>
<sequence length="435" mass="46017">MITTGITYASFTGWIDPPTDVVPALEGELTCDVTVVGGGLGGMAAALRLAERGADVVLLEAGVCGCGAASRNAGQLTGAPAGDPQILSATQPRRFPGIVRFAEEAVHFTEKMMRELGIDCDYEPTGNVAAAVTRGQLRKARRNARILQKAGADAEFADGRALGLPEGFLGGINERVGGMLNPGKFALGLRRALLASGARVFEHTPVRAVEPGDAGVVVGVPRGRVRAERVLLATNAHSRDLAIAPRRLATPIWVSMAETEPIDPVRLEATGWTSRAGIATQHNLMQSYRLTPRNTIAFAVRRIQTSRGALGAREPDAGVVADLGRGFHDRFPSLRDVAIRRAWGGWIAMTPSWLPVAGEATKNVFYAVGCNGHGLAQAPYLGTLLADRLAGGGLHGDLGAVWRERPRFAPSPVANAPALRAAWALDRLSDRMGTR</sequence>
<dbReference type="OrthoDB" id="9805852at2"/>
<dbReference type="Proteomes" id="UP000287830">
    <property type="component" value="Unassembled WGS sequence"/>
</dbReference>
<dbReference type="PRINTS" id="PR00411">
    <property type="entry name" value="PNDRDTASEI"/>
</dbReference>
<dbReference type="EMBL" id="BHZC01000001">
    <property type="protein sequence ID" value="GCD33133.1"/>
    <property type="molecule type" value="Genomic_DNA"/>
</dbReference>
<evidence type="ECO:0000259" key="1">
    <source>
        <dbReference type="Pfam" id="PF01266"/>
    </source>
</evidence>
<dbReference type="GeneID" id="95619903"/>
<organism evidence="2 3">
    <name type="scientific">Streptomyces chrestomyceticus JCM 4735</name>
    <dbReference type="NCBI Taxonomy" id="1306181"/>
    <lineage>
        <taxon>Bacteria</taxon>
        <taxon>Bacillati</taxon>
        <taxon>Actinomycetota</taxon>
        <taxon>Actinomycetes</taxon>
        <taxon>Kitasatosporales</taxon>
        <taxon>Streptomycetaceae</taxon>
        <taxon>Streptomyces</taxon>
    </lineage>
</organism>
<dbReference type="InterPro" id="IPR006076">
    <property type="entry name" value="FAD-dep_OxRdtase"/>
</dbReference>
<name>A0A7U9KQX6_9ACTN</name>
<protein>
    <submittedName>
        <fullName evidence="2">Oxidoreductase</fullName>
    </submittedName>
</protein>
<dbReference type="RefSeq" id="WP_125043663.1">
    <property type="nucleotide sequence ID" value="NZ_BHZC01000001.1"/>
</dbReference>
<proteinExistence type="predicted"/>
<dbReference type="Gene3D" id="3.30.9.10">
    <property type="entry name" value="D-Amino Acid Oxidase, subunit A, domain 2"/>
    <property type="match status" value="1"/>
</dbReference>
<dbReference type="Pfam" id="PF01266">
    <property type="entry name" value="DAO"/>
    <property type="match status" value="1"/>
</dbReference>
<dbReference type="Gene3D" id="3.50.50.60">
    <property type="entry name" value="FAD/NAD(P)-binding domain"/>
    <property type="match status" value="1"/>
</dbReference>
<dbReference type="PANTHER" id="PTHR13847:SF281">
    <property type="entry name" value="FAD DEPENDENT OXIDOREDUCTASE DOMAIN-CONTAINING PROTEIN"/>
    <property type="match status" value="1"/>
</dbReference>
<dbReference type="AlphaFoldDB" id="A0A7U9KQX6"/>